<comment type="caution">
    <text evidence="1">The sequence shown here is derived from an EMBL/GenBank/DDBJ whole genome shotgun (WGS) entry which is preliminary data.</text>
</comment>
<sequence length="100" mass="11805">VKFVICSRIIWTCAKFLFPYCRTTTWNSYAELADMHLIYGTTQAYCTLQKKCVHKQYFMISNCLYNTPLQAVKFVRSSHSLLSPHPALLWRNSRLGDFMW</sequence>
<feature type="non-terminal residue" evidence="1">
    <location>
        <position position="100"/>
    </location>
</feature>
<accession>A0AAD8EEK9</accession>
<name>A0AAD8EEK9_DIPPU</name>
<dbReference type="AlphaFoldDB" id="A0AAD8EEK9"/>
<reference evidence="1" key="1">
    <citation type="journal article" date="2023" name="IScience">
        <title>Live-bearing cockroach genome reveals convergent evolutionary mechanisms linked to viviparity in insects and beyond.</title>
        <authorList>
            <person name="Fouks B."/>
            <person name="Harrison M.C."/>
            <person name="Mikhailova A.A."/>
            <person name="Marchal E."/>
            <person name="English S."/>
            <person name="Carruthers M."/>
            <person name="Jennings E.C."/>
            <person name="Chiamaka E.L."/>
            <person name="Frigard R.A."/>
            <person name="Pippel M."/>
            <person name="Attardo G.M."/>
            <person name="Benoit J.B."/>
            <person name="Bornberg-Bauer E."/>
            <person name="Tobe S.S."/>
        </authorList>
    </citation>
    <scope>NUCLEOTIDE SEQUENCE</scope>
    <source>
        <strain evidence="1">Stay&amp;Tobe</strain>
    </source>
</reference>
<gene>
    <name evidence="1" type="ORF">L9F63_019476</name>
</gene>
<keyword evidence="2" id="KW-1185">Reference proteome</keyword>
<dbReference type="EMBL" id="JASPKZ010006822">
    <property type="protein sequence ID" value="KAJ9586932.1"/>
    <property type="molecule type" value="Genomic_DNA"/>
</dbReference>
<dbReference type="Proteomes" id="UP001233999">
    <property type="component" value="Unassembled WGS sequence"/>
</dbReference>
<protein>
    <submittedName>
        <fullName evidence="1">Uncharacterized protein</fullName>
    </submittedName>
</protein>
<organism evidence="1 2">
    <name type="scientific">Diploptera punctata</name>
    <name type="common">Pacific beetle cockroach</name>
    <dbReference type="NCBI Taxonomy" id="6984"/>
    <lineage>
        <taxon>Eukaryota</taxon>
        <taxon>Metazoa</taxon>
        <taxon>Ecdysozoa</taxon>
        <taxon>Arthropoda</taxon>
        <taxon>Hexapoda</taxon>
        <taxon>Insecta</taxon>
        <taxon>Pterygota</taxon>
        <taxon>Neoptera</taxon>
        <taxon>Polyneoptera</taxon>
        <taxon>Dictyoptera</taxon>
        <taxon>Blattodea</taxon>
        <taxon>Blaberoidea</taxon>
        <taxon>Blaberidae</taxon>
        <taxon>Diplopterinae</taxon>
        <taxon>Diploptera</taxon>
    </lineage>
</organism>
<reference evidence="1" key="2">
    <citation type="submission" date="2023-05" db="EMBL/GenBank/DDBJ databases">
        <authorList>
            <person name="Fouks B."/>
        </authorList>
    </citation>
    <scope>NUCLEOTIDE SEQUENCE</scope>
    <source>
        <strain evidence="1">Stay&amp;Tobe</strain>
        <tissue evidence="1">Testes</tissue>
    </source>
</reference>
<evidence type="ECO:0000313" key="1">
    <source>
        <dbReference type="EMBL" id="KAJ9586932.1"/>
    </source>
</evidence>
<feature type="non-terminal residue" evidence="1">
    <location>
        <position position="1"/>
    </location>
</feature>
<evidence type="ECO:0000313" key="2">
    <source>
        <dbReference type="Proteomes" id="UP001233999"/>
    </source>
</evidence>
<proteinExistence type="predicted"/>